<keyword evidence="13" id="KW-1185">Reference proteome</keyword>
<dbReference type="PANTHER" id="PTHR30557">
    <property type="entry name" value="THIAMINE BIOSYNTHESIS PROTEIN THIC"/>
    <property type="match status" value="1"/>
</dbReference>
<dbReference type="Gene3D" id="6.10.250.620">
    <property type="match status" value="1"/>
</dbReference>
<evidence type="ECO:0000313" key="13">
    <source>
        <dbReference type="Proteomes" id="UP000289437"/>
    </source>
</evidence>
<feature type="binding site" evidence="10">
    <location>
        <position position="465"/>
    </location>
    <ligand>
        <name>[4Fe-4S] cluster</name>
        <dbReference type="ChEBI" id="CHEBI:49883"/>
        <note>4Fe-4S-S-AdoMet</note>
    </ligand>
</feature>
<dbReference type="GO" id="GO:0009229">
    <property type="term" value="P:thiamine diphosphate biosynthetic process"/>
    <property type="evidence" value="ECO:0007669"/>
    <property type="project" value="UniProtKB-UniRule"/>
</dbReference>
<organism evidence="12 13">
    <name type="scientific">Granulicella sibirica</name>
    <dbReference type="NCBI Taxonomy" id="2479048"/>
    <lineage>
        <taxon>Bacteria</taxon>
        <taxon>Pseudomonadati</taxon>
        <taxon>Acidobacteriota</taxon>
        <taxon>Terriglobia</taxon>
        <taxon>Terriglobales</taxon>
        <taxon>Acidobacteriaceae</taxon>
        <taxon>Granulicella</taxon>
    </lineage>
</organism>
<sequence>MSSGNGNGSNGNGAHGASNGQAGNDYKVPTGRAEWIVKRKAEAARTGDTNMSQMHFARKGLITEEMAYIAQKEKISAELIRSEVAKGTMIIPANINHVELEPMAIGVESLCKINANIGNSALVSNVDEELRKLHTAVHYGADTVMDLSTGGDIPMIREQILRHSPVPIGTVPLYEALSRVKKVEDLNIDLYLEVIEEQAQQGVDYFTIHAGVLIEYVPLVAKRITGIVSRGGAILAQWMTSNHKQNFLYENFDRITKIMAKYDVSYSLGDGLRPGCLADASDAAQFAELKTLGELTRHAWKSDVQVMIEGPGHIPMDQIKLQVDKEVELCDGAPFYVLGPLVTDIAPGYDHITSAIGAAMIGWHGAAMLCYVTPKEHLGLPNEKDVKDGIIAYKIAAHAADVARHRPGARDRDDAISHARYTFDWDKQFALSLDPETARSMHDETLPDDYYKEAAFCSMCGPKFCSMNWSSKVDKFNEAEHGLKKPDLTQIMTEQMAMRG</sequence>
<dbReference type="HAMAP" id="MF_00089">
    <property type="entry name" value="ThiC"/>
    <property type="match status" value="1"/>
</dbReference>
<evidence type="ECO:0000256" key="8">
    <source>
        <dbReference type="ARBA" id="ARBA00023014"/>
    </source>
</evidence>
<evidence type="ECO:0000256" key="3">
    <source>
        <dbReference type="ARBA" id="ARBA00022691"/>
    </source>
</evidence>
<comment type="similarity">
    <text evidence="10">Belongs to the ThiC family.</text>
</comment>
<feature type="binding site" evidence="10">
    <location>
        <position position="309"/>
    </location>
    <ligand>
        <name>substrate</name>
    </ligand>
</feature>
<feature type="binding site" evidence="10">
    <location>
        <position position="116"/>
    </location>
    <ligand>
        <name>substrate</name>
    </ligand>
</feature>
<dbReference type="GO" id="GO:0008270">
    <property type="term" value="F:zinc ion binding"/>
    <property type="evidence" value="ECO:0007669"/>
    <property type="project" value="UniProtKB-UniRule"/>
</dbReference>
<dbReference type="InterPro" id="IPR037509">
    <property type="entry name" value="ThiC"/>
</dbReference>
<dbReference type="UniPathway" id="UPA00060"/>
<feature type="binding site" evidence="10">
    <location>
        <position position="313"/>
    </location>
    <ligand>
        <name>Zn(2+)</name>
        <dbReference type="ChEBI" id="CHEBI:29105"/>
    </ligand>
</feature>
<dbReference type="Pfam" id="PF01964">
    <property type="entry name" value="ThiC_Rad_SAM"/>
    <property type="match status" value="1"/>
</dbReference>
<dbReference type="GO" id="GO:0070284">
    <property type="term" value="F:phosphomethylpyrimidine synthase activity"/>
    <property type="evidence" value="ECO:0007669"/>
    <property type="project" value="UniProtKB-EC"/>
</dbReference>
<feature type="region of interest" description="Disordered" evidence="11">
    <location>
        <begin position="1"/>
        <end position="25"/>
    </location>
</feature>
<keyword evidence="8 10" id="KW-0411">Iron-sulfur</keyword>
<dbReference type="Gene3D" id="3.20.20.540">
    <property type="entry name" value="Radical SAM ThiC family, central domain"/>
    <property type="match status" value="1"/>
</dbReference>
<gene>
    <name evidence="10" type="primary">thiC</name>
    <name evidence="12" type="ORF">GRAN_2480</name>
</gene>
<dbReference type="GO" id="GO:0009228">
    <property type="term" value="P:thiamine biosynthetic process"/>
    <property type="evidence" value="ECO:0007669"/>
    <property type="project" value="UniProtKB-UniRule"/>
</dbReference>
<accession>A0A4Q0SWZ7</accession>
<dbReference type="SFLD" id="SFLDG01114">
    <property type="entry name" value="phosphomethylpyrimidine_syntha"/>
    <property type="match status" value="1"/>
</dbReference>
<dbReference type="EC" id="4.1.99.17" evidence="10"/>
<dbReference type="Proteomes" id="UP000289437">
    <property type="component" value="Unassembled WGS sequence"/>
</dbReference>
<dbReference type="EMBL" id="RDSM01000002">
    <property type="protein sequence ID" value="RXH55623.1"/>
    <property type="molecule type" value="Genomic_DNA"/>
</dbReference>
<dbReference type="OrthoDB" id="9805897at2"/>
<evidence type="ECO:0000256" key="4">
    <source>
        <dbReference type="ARBA" id="ARBA00022723"/>
    </source>
</evidence>
<keyword evidence="9 10" id="KW-0456">Lyase</keyword>
<reference evidence="12 13" key="1">
    <citation type="submission" date="2018-11" db="EMBL/GenBank/DDBJ databases">
        <authorList>
            <person name="Mardanov A.V."/>
            <person name="Ravin N.V."/>
            <person name="Dedysh S.N."/>
        </authorList>
    </citation>
    <scope>NUCLEOTIDE SEQUENCE [LARGE SCALE GENOMIC DNA]</scope>
    <source>
        <strain evidence="12 13">AF10</strain>
    </source>
</reference>
<comment type="caution">
    <text evidence="12">The sequence shown here is derived from an EMBL/GenBank/DDBJ whole genome shotgun (WGS) entry which is preliminary data.</text>
</comment>
<dbReference type="InterPro" id="IPR002817">
    <property type="entry name" value="ThiC/BzaA/B"/>
</dbReference>
<feature type="binding site" evidence="10">
    <location>
        <position position="336"/>
    </location>
    <ligand>
        <name>substrate</name>
    </ligand>
</feature>
<feature type="binding site" evidence="10">
    <location>
        <position position="145"/>
    </location>
    <ligand>
        <name>substrate</name>
    </ligand>
</feature>
<keyword evidence="4 10" id="KW-0479">Metal-binding</keyword>
<dbReference type="SFLD" id="SFLDF00407">
    <property type="entry name" value="phosphomethylpyrimidine_syntha"/>
    <property type="match status" value="1"/>
</dbReference>
<feature type="compositionally biased region" description="Low complexity" evidence="11">
    <location>
        <begin position="15"/>
        <end position="24"/>
    </location>
</feature>
<dbReference type="NCBIfam" id="NF009895">
    <property type="entry name" value="PRK13352.1"/>
    <property type="match status" value="1"/>
</dbReference>
<evidence type="ECO:0000256" key="9">
    <source>
        <dbReference type="ARBA" id="ARBA00023239"/>
    </source>
</evidence>
<feature type="binding site" evidence="10">
    <location>
        <begin position="270"/>
        <end position="273"/>
    </location>
    <ligand>
        <name>substrate</name>
    </ligand>
</feature>
<proteinExistence type="inferred from homology"/>
<keyword evidence="6 10" id="KW-0784">Thiamine biosynthesis</keyword>
<dbReference type="FunFam" id="3.20.20.540:FF:000001">
    <property type="entry name" value="Phosphomethylpyrimidine synthase"/>
    <property type="match status" value="1"/>
</dbReference>
<dbReference type="NCBIfam" id="NF006763">
    <property type="entry name" value="PRK09284.1"/>
    <property type="match status" value="1"/>
</dbReference>
<evidence type="ECO:0000256" key="1">
    <source>
        <dbReference type="ARBA" id="ARBA00003175"/>
    </source>
</evidence>
<feature type="compositionally biased region" description="Gly residues" evidence="11">
    <location>
        <begin position="1"/>
        <end position="14"/>
    </location>
</feature>
<feature type="binding site" evidence="10">
    <location>
        <position position="377"/>
    </location>
    <ligand>
        <name>Zn(2+)</name>
        <dbReference type="ChEBI" id="CHEBI:29105"/>
    </ligand>
</feature>
<dbReference type="SFLD" id="SFLDS00113">
    <property type="entry name" value="Radical_SAM_Phosphomethylpyrim"/>
    <property type="match status" value="1"/>
</dbReference>
<dbReference type="PANTHER" id="PTHR30557:SF1">
    <property type="entry name" value="PHOSPHOMETHYLPYRIMIDINE SYNTHASE, CHLOROPLASTIC"/>
    <property type="match status" value="1"/>
</dbReference>
<keyword evidence="7 10" id="KW-0408">Iron</keyword>
<dbReference type="GO" id="GO:0005829">
    <property type="term" value="C:cytosol"/>
    <property type="evidence" value="ECO:0007669"/>
    <property type="project" value="TreeGrafter"/>
</dbReference>
<dbReference type="InterPro" id="IPR038521">
    <property type="entry name" value="ThiC/Bza_core_dom"/>
</dbReference>
<keyword evidence="3 10" id="KW-0949">S-adenosyl-L-methionine</keyword>
<evidence type="ECO:0000256" key="6">
    <source>
        <dbReference type="ARBA" id="ARBA00022977"/>
    </source>
</evidence>
<dbReference type="AlphaFoldDB" id="A0A4Q0SWZ7"/>
<feature type="binding site" evidence="10">
    <location>
        <begin position="229"/>
        <end position="231"/>
    </location>
    <ligand>
        <name>substrate</name>
    </ligand>
</feature>
<evidence type="ECO:0000256" key="2">
    <source>
        <dbReference type="ARBA" id="ARBA00022485"/>
    </source>
</evidence>
<dbReference type="GO" id="GO:0051539">
    <property type="term" value="F:4 iron, 4 sulfur cluster binding"/>
    <property type="evidence" value="ECO:0007669"/>
    <property type="project" value="UniProtKB-KW"/>
</dbReference>
<evidence type="ECO:0000256" key="7">
    <source>
        <dbReference type="ARBA" id="ARBA00023004"/>
    </source>
</evidence>
<evidence type="ECO:0000256" key="11">
    <source>
        <dbReference type="SAM" id="MobiDB-lite"/>
    </source>
</evidence>
<evidence type="ECO:0000256" key="5">
    <source>
        <dbReference type="ARBA" id="ARBA00022833"/>
    </source>
</evidence>
<dbReference type="NCBIfam" id="TIGR00190">
    <property type="entry name" value="thiC"/>
    <property type="match status" value="1"/>
</dbReference>
<name>A0A4Q0SWZ7_9BACT</name>
<feature type="binding site" evidence="10">
    <location>
        <position position="457"/>
    </location>
    <ligand>
        <name>[4Fe-4S] cluster</name>
        <dbReference type="ChEBI" id="CHEBI:49883"/>
        <note>4Fe-4S-S-AdoMet</note>
    </ligand>
</feature>
<dbReference type="RefSeq" id="WP_128913245.1">
    <property type="nucleotide sequence ID" value="NZ_RDSM01000002.1"/>
</dbReference>
<protein>
    <recommendedName>
        <fullName evidence="10">Phosphomethylpyrimidine synthase</fullName>
        <ecNumber evidence="10">4.1.99.17</ecNumber>
    </recommendedName>
    <alternativeName>
        <fullName evidence="10">Hydroxymethylpyrimidine phosphate synthase</fullName>
        <shortName evidence="10">HMP-P synthase</shortName>
        <shortName evidence="10">HMP-phosphate synthase</shortName>
        <shortName evidence="10">HMPP synthase</shortName>
    </alternativeName>
    <alternativeName>
        <fullName evidence="10">Thiamine biosynthesis protein ThiC</fullName>
    </alternativeName>
</protein>
<comment type="cofactor">
    <cofactor evidence="10">
        <name>[4Fe-4S] cluster</name>
        <dbReference type="ChEBI" id="CHEBI:49883"/>
    </cofactor>
    <text evidence="10">Binds 1 [4Fe-4S] cluster per subunit. The cluster is coordinated with 3 cysteines and an exchangeable S-adenosyl-L-methionine.</text>
</comment>
<keyword evidence="5 10" id="KW-0862">Zinc</keyword>
<comment type="catalytic activity">
    <reaction evidence="10">
        <text>5-amino-1-(5-phospho-beta-D-ribosyl)imidazole + S-adenosyl-L-methionine = 4-amino-2-methyl-5-(phosphooxymethyl)pyrimidine + CO + 5'-deoxyadenosine + formate + L-methionine + 3 H(+)</text>
        <dbReference type="Rhea" id="RHEA:24840"/>
        <dbReference type="ChEBI" id="CHEBI:15378"/>
        <dbReference type="ChEBI" id="CHEBI:15740"/>
        <dbReference type="ChEBI" id="CHEBI:17245"/>
        <dbReference type="ChEBI" id="CHEBI:17319"/>
        <dbReference type="ChEBI" id="CHEBI:57844"/>
        <dbReference type="ChEBI" id="CHEBI:58354"/>
        <dbReference type="ChEBI" id="CHEBI:59789"/>
        <dbReference type="ChEBI" id="CHEBI:137981"/>
        <dbReference type="EC" id="4.1.99.17"/>
    </reaction>
</comment>
<evidence type="ECO:0000313" key="12">
    <source>
        <dbReference type="EMBL" id="RXH55623.1"/>
    </source>
</evidence>
<comment type="function">
    <text evidence="1 10">Catalyzes the synthesis of the hydroxymethylpyrimidine phosphate (HMP-P) moiety of thiamine from aminoimidazole ribotide (AIR) in a radical S-adenosyl-L-methionine (SAM)-dependent reaction.</text>
</comment>
<reference evidence="13" key="2">
    <citation type="submission" date="2019-02" db="EMBL/GenBank/DDBJ databases">
        <title>Granulicella sibirica sp. nov., a psychrotolerant acidobacterium isolated from an organic soil layer in forested tundra, West Siberia.</title>
        <authorList>
            <person name="Oshkin I.Y."/>
            <person name="Kulichevskaya I.S."/>
            <person name="Rijpstra W.I.C."/>
            <person name="Sinninghe Damste J.S."/>
            <person name="Rakitin A.L."/>
            <person name="Ravin N.V."/>
            <person name="Dedysh S.N."/>
        </authorList>
    </citation>
    <scope>NUCLEOTIDE SEQUENCE [LARGE SCALE GENOMIC DNA]</scope>
    <source>
        <strain evidence="13">AF10</strain>
    </source>
</reference>
<evidence type="ECO:0000256" key="10">
    <source>
        <dbReference type="HAMAP-Rule" id="MF_00089"/>
    </source>
</evidence>
<keyword evidence="2 10" id="KW-0004">4Fe-4S</keyword>
<feature type="binding site" evidence="10">
    <location>
        <position position="174"/>
    </location>
    <ligand>
        <name>substrate</name>
    </ligand>
</feature>
<feature type="binding site" evidence="10">
    <location>
        <position position="460"/>
    </location>
    <ligand>
        <name>[4Fe-4S] cluster</name>
        <dbReference type="ChEBI" id="CHEBI:49883"/>
        <note>4Fe-4S-S-AdoMet</note>
    </ligand>
</feature>
<comment type="pathway">
    <text evidence="10">Cofactor biosynthesis; thiamine diphosphate biosynthesis.</text>
</comment>
<feature type="binding site" evidence="10">
    <location>
        <position position="209"/>
    </location>
    <ligand>
        <name>substrate</name>
    </ligand>
</feature>